<dbReference type="OrthoDB" id="9807606at2"/>
<organism evidence="2 3">
    <name type="scientific">Immundisolibacter cernigliae</name>
    <dbReference type="NCBI Taxonomy" id="1810504"/>
    <lineage>
        <taxon>Bacteria</taxon>
        <taxon>Pseudomonadati</taxon>
        <taxon>Pseudomonadota</taxon>
        <taxon>Gammaproteobacteria</taxon>
        <taxon>Immundisolibacterales</taxon>
        <taxon>Immundisolibacteraceae</taxon>
        <taxon>Immundisolibacter</taxon>
    </lineage>
</organism>
<protein>
    <submittedName>
        <fullName evidence="2">p-hydroxycinnamoyl CoA hydratase/lyase</fullName>
    </submittedName>
</protein>
<proteinExistence type="inferred from homology"/>
<dbReference type="InterPro" id="IPR029045">
    <property type="entry name" value="ClpP/crotonase-like_dom_sf"/>
</dbReference>
<sequence length="273" mass="30625">MSTYQTVLLDIRDNAAYVTFNRPEKRNCMSPTLHAEMCKVLDEIEKARCKVIVLTGAGDAFCAGMDLEQCFLEPFDKPELMAEINTNAFGWFTRIKKISAVTIGKVNGWCFGGGMALAGVLDIVIAADESTWGLSEINFGIFPGGGTTWAYANNMPSRKKALYYALTGETFTGKRAHDLGYATKSVPLAQLDAETDRVVKMLTRLGRVVLGKTKEVYEKVLDMDFEVAIDYEMAKMWELSRETNDDWVRTALVSFKKREFKPGLQSYELKRDV</sequence>
<dbReference type="PANTHER" id="PTHR42964:SF1">
    <property type="entry name" value="POLYKETIDE BIOSYNTHESIS ENOYL-COA HYDRATASE PKSH-RELATED"/>
    <property type="match status" value="1"/>
</dbReference>
<accession>A0A1B1YX17</accession>
<keyword evidence="2" id="KW-0456">Lyase</keyword>
<dbReference type="EMBL" id="CP014671">
    <property type="protein sequence ID" value="ANX05256.1"/>
    <property type="molecule type" value="Genomic_DNA"/>
</dbReference>
<dbReference type="KEGG" id="gbi:PG2T_14415"/>
<dbReference type="AlphaFoldDB" id="A0A1B1YX17"/>
<dbReference type="GO" id="GO:0016829">
    <property type="term" value="F:lyase activity"/>
    <property type="evidence" value="ECO:0007669"/>
    <property type="project" value="UniProtKB-KW"/>
</dbReference>
<evidence type="ECO:0000256" key="1">
    <source>
        <dbReference type="ARBA" id="ARBA00005254"/>
    </source>
</evidence>
<name>A0A1B1YX17_9GAMM</name>
<dbReference type="Gene3D" id="3.90.226.10">
    <property type="entry name" value="2-enoyl-CoA Hydratase, Chain A, domain 1"/>
    <property type="match status" value="1"/>
</dbReference>
<dbReference type="CDD" id="cd06558">
    <property type="entry name" value="crotonase-like"/>
    <property type="match status" value="1"/>
</dbReference>
<dbReference type="Proteomes" id="UP000092952">
    <property type="component" value="Chromosome"/>
</dbReference>
<comment type="similarity">
    <text evidence="1">Belongs to the enoyl-CoA hydratase/isomerase family.</text>
</comment>
<dbReference type="SUPFAM" id="SSF52096">
    <property type="entry name" value="ClpP/crotonase"/>
    <property type="match status" value="1"/>
</dbReference>
<evidence type="ECO:0000313" key="2">
    <source>
        <dbReference type="EMBL" id="ANX05256.1"/>
    </source>
</evidence>
<dbReference type="PANTHER" id="PTHR42964">
    <property type="entry name" value="ENOYL-COA HYDRATASE"/>
    <property type="match status" value="1"/>
</dbReference>
<dbReference type="GO" id="GO:0008300">
    <property type="term" value="P:isoprenoid catabolic process"/>
    <property type="evidence" value="ECO:0007669"/>
    <property type="project" value="TreeGrafter"/>
</dbReference>
<keyword evidence="3" id="KW-1185">Reference proteome</keyword>
<gene>
    <name evidence="2" type="ORF">PG2T_14415</name>
</gene>
<dbReference type="InterPro" id="IPR001753">
    <property type="entry name" value="Enoyl-CoA_hydra/iso"/>
</dbReference>
<dbReference type="RefSeq" id="WP_068807031.1">
    <property type="nucleotide sequence ID" value="NZ_CP014671.1"/>
</dbReference>
<reference evidence="3" key="1">
    <citation type="submission" date="2016-03" db="EMBL/GenBank/DDBJ databases">
        <title>Complete genome sequence of Solimmundus cernigliae, representing a novel lineage of polycyclic aromatic hydrocarbon degraders within the Gammaproteobacteria.</title>
        <authorList>
            <person name="Singleton D.R."/>
            <person name="Dickey A.N."/>
            <person name="Scholl E.H."/>
            <person name="Wright F.A."/>
            <person name="Aitken M.D."/>
        </authorList>
    </citation>
    <scope>NUCLEOTIDE SEQUENCE [LARGE SCALE GENOMIC DNA]</scope>
    <source>
        <strain evidence="3">TR3.2</strain>
    </source>
</reference>
<evidence type="ECO:0000313" key="3">
    <source>
        <dbReference type="Proteomes" id="UP000092952"/>
    </source>
</evidence>
<dbReference type="NCBIfam" id="NF006588">
    <property type="entry name" value="PRK09120.1"/>
    <property type="match status" value="1"/>
</dbReference>
<dbReference type="STRING" id="1810504.PG2T_14415"/>
<dbReference type="InParanoid" id="A0A1B1YX17"/>
<dbReference type="Pfam" id="PF00378">
    <property type="entry name" value="ECH_1"/>
    <property type="match status" value="1"/>
</dbReference>
<dbReference type="InterPro" id="IPR051683">
    <property type="entry name" value="Enoyl-CoA_Hydratase/Isomerase"/>
</dbReference>